<dbReference type="SMART" id="SM00761">
    <property type="entry name" value="HDAC_interact"/>
    <property type="match status" value="1"/>
</dbReference>
<gene>
    <name evidence="8" type="ORF">DM01DRAFT_1336287</name>
</gene>
<feature type="compositionally biased region" description="Low complexity" evidence="6">
    <location>
        <begin position="14"/>
        <end position="29"/>
    </location>
</feature>
<feature type="compositionally biased region" description="Low complexity" evidence="6">
    <location>
        <begin position="855"/>
        <end position="870"/>
    </location>
</feature>
<evidence type="ECO:0000256" key="6">
    <source>
        <dbReference type="SAM" id="MobiDB-lite"/>
    </source>
</evidence>
<comment type="subcellular location">
    <subcellularLocation>
        <location evidence="1 5">Nucleus</location>
    </subcellularLocation>
</comment>
<reference evidence="8 9" key="1">
    <citation type="submission" date="2016-07" db="EMBL/GenBank/DDBJ databases">
        <title>Pervasive Adenine N6-methylation of Active Genes in Fungi.</title>
        <authorList>
            <consortium name="DOE Joint Genome Institute"/>
            <person name="Mondo S.J."/>
            <person name="Dannebaum R.O."/>
            <person name="Kuo R.C."/>
            <person name="Labutti K."/>
            <person name="Haridas S."/>
            <person name="Kuo A."/>
            <person name="Salamov A."/>
            <person name="Ahrendt S.R."/>
            <person name="Lipzen A."/>
            <person name="Sullivan W."/>
            <person name="Andreopoulos W.B."/>
            <person name="Clum A."/>
            <person name="Lindquist E."/>
            <person name="Daum C."/>
            <person name="Ramamoorthy G.K."/>
            <person name="Gryganskyi A."/>
            <person name="Culley D."/>
            <person name="Magnuson J.K."/>
            <person name="James T.Y."/>
            <person name="O'Malley M.A."/>
            <person name="Stajich J.E."/>
            <person name="Spatafora J.W."/>
            <person name="Visel A."/>
            <person name="Grigoriev I.V."/>
        </authorList>
    </citation>
    <scope>NUCLEOTIDE SEQUENCE [LARGE SCALE GENOMIC DNA]</scope>
    <source>
        <strain evidence="8 9">NRRL 3301</strain>
    </source>
</reference>
<accession>A0A1X2GGB6</accession>
<dbReference type="InterPro" id="IPR031693">
    <property type="entry name" value="Sin3_C"/>
</dbReference>
<protein>
    <recommendedName>
        <fullName evidence="7">Histone deacetylase interacting domain-containing protein</fullName>
    </recommendedName>
</protein>
<evidence type="ECO:0000256" key="2">
    <source>
        <dbReference type="ARBA" id="ARBA00022491"/>
    </source>
</evidence>
<keyword evidence="3" id="KW-0677">Repeat</keyword>
<organism evidence="8 9">
    <name type="scientific">Hesseltinella vesiculosa</name>
    <dbReference type="NCBI Taxonomy" id="101127"/>
    <lineage>
        <taxon>Eukaryota</taxon>
        <taxon>Fungi</taxon>
        <taxon>Fungi incertae sedis</taxon>
        <taxon>Mucoromycota</taxon>
        <taxon>Mucoromycotina</taxon>
        <taxon>Mucoromycetes</taxon>
        <taxon>Mucorales</taxon>
        <taxon>Cunninghamellaceae</taxon>
        <taxon>Hesseltinella</taxon>
    </lineage>
</organism>
<keyword evidence="4 5" id="KW-0539">Nucleus</keyword>
<evidence type="ECO:0000313" key="8">
    <source>
        <dbReference type="EMBL" id="ORX53099.1"/>
    </source>
</evidence>
<dbReference type="FunFam" id="1.20.1160.11:FF:000003">
    <property type="entry name" value="Paired amphipathic helix SIN3-like protein"/>
    <property type="match status" value="1"/>
</dbReference>
<dbReference type="SUPFAM" id="SSF47762">
    <property type="entry name" value="PAH2 domain"/>
    <property type="match status" value="3"/>
</dbReference>
<dbReference type="PANTHER" id="PTHR12346:SF0">
    <property type="entry name" value="SIN3A, ISOFORM G"/>
    <property type="match status" value="1"/>
</dbReference>
<feature type="compositionally biased region" description="Basic residues" evidence="6">
    <location>
        <begin position="358"/>
        <end position="367"/>
    </location>
</feature>
<dbReference type="FunFam" id="1.20.1160.11:FF:000001">
    <property type="entry name" value="Paired amphipathic helix protein Sin3"/>
    <property type="match status" value="1"/>
</dbReference>
<feature type="region of interest" description="Disordered" evidence="6">
    <location>
        <begin position="189"/>
        <end position="270"/>
    </location>
</feature>
<feature type="compositionally biased region" description="Low complexity" evidence="6">
    <location>
        <begin position="37"/>
        <end position="51"/>
    </location>
</feature>
<dbReference type="Pfam" id="PF02671">
    <property type="entry name" value="PAH"/>
    <property type="match status" value="3"/>
</dbReference>
<keyword evidence="2" id="KW-0678">Repressor</keyword>
<feature type="compositionally biased region" description="Pro residues" evidence="6">
    <location>
        <begin position="217"/>
        <end position="227"/>
    </location>
</feature>
<dbReference type="AlphaFoldDB" id="A0A1X2GGB6"/>
<dbReference type="Pfam" id="PF08295">
    <property type="entry name" value="Sin3_corepress"/>
    <property type="match status" value="1"/>
</dbReference>
<dbReference type="PROSITE" id="PS51477">
    <property type="entry name" value="PAH"/>
    <property type="match status" value="2"/>
</dbReference>
<feature type="domain" description="Histone deacetylase interacting" evidence="7">
    <location>
        <begin position="497"/>
        <end position="598"/>
    </location>
</feature>
<name>A0A1X2GGB6_9FUNG</name>
<evidence type="ECO:0000313" key="9">
    <source>
        <dbReference type="Proteomes" id="UP000242146"/>
    </source>
</evidence>
<dbReference type="GO" id="GO:0000122">
    <property type="term" value="P:negative regulation of transcription by RNA polymerase II"/>
    <property type="evidence" value="ECO:0007669"/>
    <property type="project" value="TreeGrafter"/>
</dbReference>
<feature type="region of interest" description="Disordered" evidence="6">
    <location>
        <begin position="344"/>
        <end position="383"/>
    </location>
</feature>
<dbReference type="GO" id="GO:0033698">
    <property type="term" value="C:Rpd3L complex"/>
    <property type="evidence" value="ECO:0007669"/>
    <property type="project" value="UniProtKB-ARBA"/>
</dbReference>
<feature type="compositionally biased region" description="Pro residues" evidence="6">
    <location>
        <begin position="195"/>
        <end position="204"/>
    </location>
</feature>
<sequence length="1153" mass="131749">MTSSPLQSNTDKVSYLSGSSSSNATNPSSKEIPMYQLPPLSSPNYSPLNNNDMPFSESPSTSIPKPATRSPVPSDGYRPLNVKDALSYLDQVKLHFGNRPDVYNQFLDIMKDFKSQAIDTPGVIERVSTLFEGYPTLINGFNTFLPPGYRIHCSNNPNHEIRITTPSGTFTPGSTLPSSPSLLPSKPSSYYQPFSIPPQRPPLPTASSPANYYHPPLRLPSLPPPTPTIQHHHRSIYQYQPPSTSSPSPAQKTHPPHQLSVSPSTDQKRPAVDFNNAINYVNKIKTRFVGDPDAYKQFLEVLQTYQREERRIDEVYAHVQQLFHGHDDLLEEFEQFLPEIGHFRGNKRPLSQAMPPAGKKKRGSGRKLSKDLGDYHQQQPHHRQLSTSAFIKRGAASSNFDPANPSVSTEEVELFEQIRKHIGNKPSYEVFLKLLTLYTQGILELDQLMIQIEAFFKTKPELVDWLKYVINYAPNKISPTDLNARTMIQKPDLVHCDVIAESPSYRLVPKDWQYQPCSGRDSLCWEVLNDAYVSHPIWASEETAFMSNKKNSYEEAMHRCEEERYEYDLNIDANLSSISLLEPIMVKLETMSLEEKQAMTLPSGLGGQTVSIYERIIKKTYGGERGQEVIDLLYSSPATVVPILMKRLKQKDEEWTNSKREWNKTWREMDEKNYYKSLDYQGLTFKTSERRTMTSRFLINEIESAYQDDENAPCANKKSSAALRQFTYDMSDAALFTDISLLIFSYMDHQSGFNKTDRDRVHAFLETFVSQFFHVTNVIPTEYCHVRADDPSPSSGLNGSSSSEDRLATIQQQEEDLTPSSEDSSSESISQRQWQQQQRRRSLFARSASRIKQDTQPASSPSSSATLPLQHQARILTKPIHYFRRQHSMFANGHFYSLFRLYEMLYGRLRKMKQLSESLAKDPNAHRENQVAVNLGLRLSRFDDIDLSQGRYRALLEQIDRFFDSDVDANTFEETARHLFTTDAYILFNVDKLVHAIIKQIQTLENDEKSCRLLKLYQDQQEDQTSVYPTLSAYLGQAEDIIGADEHVFKMQLDLDKKRLCIYLMDQDEAHVLAQDHHDEYTLAYLHWADEVGDTSSGHPVVLQRTIQPASLQVNDVIVKNGAHYSIDETTYRLSCKPGTEDLIYRPSNYPSI</sequence>
<dbReference type="InterPro" id="IPR036600">
    <property type="entry name" value="PAH_sf"/>
</dbReference>
<evidence type="ECO:0000256" key="3">
    <source>
        <dbReference type="ARBA" id="ARBA00022737"/>
    </source>
</evidence>
<evidence type="ECO:0000256" key="1">
    <source>
        <dbReference type="ARBA" id="ARBA00004123"/>
    </source>
</evidence>
<dbReference type="Pfam" id="PF16879">
    <property type="entry name" value="Sin3a_C"/>
    <property type="match status" value="1"/>
</dbReference>
<feature type="compositionally biased region" description="Low complexity" evidence="6">
    <location>
        <begin position="820"/>
        <end position="837"/>
    </location>
</feature>
<dbReference type="Proteomes" id="UP000242146">
    <property type="component" value="Unassembled WGS sequence"/>
</dbReference>
<evidence type="ECO:0000259" key="7">
    <source>
        <dbReference type="SMART" id="SM00761"/>
    </source>
</evidence>
<dbReference type="STRING" id="101127.A0A1X2GGB6"/>
<feature type="region of interest" description="Disordered" evidence="6">
    <location>
        <begin position="787"/>
        <end position="870"/>
    </location>
</feature>
<feature type="compositionally biased region" description="Polar residues" evidence="6">
    <location>
        <begin position="1"/>
        <end position="12"/>
    </location>
</feature>
<feature type="region of interest" description="Disordered" evidence="6">
    <location>
        <begin position="1"/>
        <end position="77"/>
    </location>
</feature>
<feature type="compositionally biased region" description="Low complexity" evidence="6">
    <location>
        <begin position="791"/>
        <end position="802"/>
    </location>
</feature>
<proteinExistence type="predicted"/>
<dbReference type="InterPro" id="IPR039774">
    <property type="entry name" value="Sin3-like"/>
</dbReference>
<dbReference type="Gene3D" id="1.20.1160.11">
    <property type="entry name" value="Paired amphipathic helix"/>
    <property type="match status" value="3"/>
</dbReference>
<evidence type="ECO:0000256" key="4">
    <source>
        <dbReference type="ARBA" id="ARBA00023242"/>
    </source>
</evidence>
<keyword evidence="9" id="KW-1185">Reference proteome</keyword>
<dbReference type="GO" id="GO:0003714">
    <property type="term" value="F:transcription corepressor activity"/>
    <property type="evidence" value="ECO:0007669"/>
    <property type="project" value="InterPro"/>
</dbReference>
<dbReference type="GO" id="GO:0010628">
    <property type="term" value="P:positive regulation of gene expression"/>
    <property type="evidence" value="ECO:0007669"/>
    <property type="project" value="UniProtKB-ARBA"/>
</dbReference>
<comment type="caution">
    <text evidence="8">The sequence shown here is derived from an EMBL/GenBank/DDBJ whole genome shotgun (WGS) entry which is preliminary data.</text>
</comment>
<dbReference type="EMBL" id="MCGT01000016">
    <property type="protein sequence ID" value="ORX53099.1"/>
    <property type="molecule type" value="Genomic_DNA"/>
</dbReference>
<dbReference type="OrthoDB" id="10265969at2759"/>
<dbReference type="PANTHER" id="PTHR12346">
    <property type="entry name" value="SIN3B-RELATED"/>
    <property type="match status" value="1"/>
</dbReference>
<dbReference type="InterPro" id="IPR013194">
    <property type="entry name" value="HDAC_interact_dom"/>
</dbReference>
<dbReference type="InterPro" id="IPR003822">
    <property type="entry name" value="PAH"/>
</dbReference>
<evidence type="ECO:0000256" key="5">
    <source>
        <dbReference type="PROSITE-ProRule" id="PRU00810"/>
    </source>
</evidence>